<dbReference type="InterPro" id="IPR022171">
    <property type="entry name" value="PPE_C"/>
</dbReference>
<comment type="similarity">
    <text evidence="1">Belongs to the mycobacterial PPE family.</text>
</comment>
<dbReference type="Proteomes" id="UP000465361">
    <property type="component" value="Unassembled WGS sequence"/>
</dbReference>
<evidence type="ECO:0000259" key="4">
    <source>
        <dbReference type="Pfam" id="PF09851"/>
    </source>
</evidence>
<dbReference type="InterPro" id="IPR018649">
    <property type="entry name" value="SHOCT"/>
</dbReference>
<feature type="domain" description="PPE" evidence="3">
    <location>
        <begin position="2"/>
        <end position="165"/>
    </location>
</feature>
<feature type="compositionally biased region" description="Basic and acidic residues" evidence="2">
    <location>
        <begin position="382"/>
        <end position="397"/>
    </location>
</feature>
<feature type="domain" description="SHOCT" evidence="4">
    <location>
        <begin position="411"/>
        <end position="438"/>
    </location>
</feature>
<dbReference type="EMBL" id="BLKW01000004">
    <property type="protein sequence ID" value="GFG76508.1"/>
    <property type="molecule type" value="Genomic_DNA"/>
</dbReference>
<evidence type="ECO:0000313" key="7">
    <source>
        <dbReference type="Proteomes" id="UP000465361"/>
    </source>
</evidence>
<comment type="caution">
    <text evidence="6">The sequence shown here is derived from an EMBL/GenBank/DDBJ whole genome shotgun (WGS) entry which is preliminary data.</text>
</comment>
<dbReference type="AlphaFoldDB" id="A0A7I9Y362"/>
<evidence type="ECO:0000259" key="3">
    <source>
        <dbReference type="Pfam" id="PF00823"/>
    </source>
</evidence>
<dbReference type="PANTHER" id="PTHR46766">
    <property type="entry name" value="GLUTAMINE-RICH PROTEIN 2"/>
    <property type="match status" value="1"/>
</dbReference>
<dbReference type="Pfam" id="PF12484">
    <property type="entry name" value="PPE-SVP"/>
    <property type="match status" value="1"/>
</dbReference>
<accession>A0A7I9Y362</accession>
<dbReference type="Pfam" id="PF09851">
    <property type="entry name" value="SHOCT"/>
    <property type="match status" value="1"/>
</dbReference>
<evidence type="ECO:0000259" key="5">
    <source>
        <dbReference type="Pfam" id="PF12484"/>
    </source>
</evidence>
<keyword evidence="7" id="KW-1185">Reference proteome</keyword>
<dbReference type="GO" id="GO:0052572">
    <property type="term" value="P:response to host immune response"/>
    <property type="evidence" value="ECO:0007669"/>
    <property type="project" value="TreeGrafter"/>
</dbReference>
<dbReference type="Pfam" id="PF00823">
    <property type="entry name" value="PPE"/>
    <property type="match status" value="1"/>
</dbReference>
<dbReference type="FunFam" id="1.20.1260.20:FF:000001">
    <property type="entry name" value="PPE family protein PPE41"/>
    <property type="match status" value="1"/>
</dbReference>
<dbReference type="InterPro" id="IPR038332">
    <property type="entry name" value="PPE_sf"/>
</dbReference>
<proteinExistence type="inferred from homology"/>
<dbReference type="PANTHER" id="PTHR46766:SF1">
    <property type="entry name" value="GLUTAMINE-RICH PROTEIN 2"/>
    <property type="match status" value="1"/>
</dbReference>
<sequence>MDFGTLPPEINSGRMYAGPGSGPMLAAAAAWDALATELHSTATAYGSVISGLTTGPWLGPASASMAAAAAPYLEWLRTTAIQAEQTATQARAAAAAYEAAFAMTVPPPVIAANRSLLMVLIATNLLGQNTPAIAATEAHYAEMWAQDAAAMYGYAGHSAAASALTPFTSPVPTTNPAGPANQAAAVIHAAGTSAGIQSAALMSAIPQALQSLAAPTAVSSAAAPVSVLAAIPASVDIPAASAAVGASTTSASASFTSASYSATGLAVTEQLAASEAAQGAIRGGAAGPVSGLGPMSSAAPGVGTATSVSGSMGRASMVGALSVPQAWTVTALPARLVATQLPTTSLGAAPAAAPSGAGNLFSDMAVAGMAGRALGGTTGLGRRAERVETTSRARPADPQRPAGSRVSSLAAELRELAELRDSGILTEEEFSEQKRRVLGA</sequence>
<evidence type="ECO:0000313" key="6">
    <source>
        <dbReference type="EMBL" id="GFG76508.1"/>
    </source>
</evidence>
<dbReference type="RefSeq" id="WP_163760001.1">
    <property type="nucleotide sequence ID" value="NZ_BLKW01000004.1"/>
</dbReference>
<evidence type="ECO:0000256" key="1">
    <source>
        <dbReference type="ARBA" id="ARBA00010652"/>
    </source>
</evidence>
<dbReference type="InterPro" id="IPR000030">
    <property type="entry name" value="PPE_dom"/>
</dbReference>
<gene>
    <name evidence="6" type="primary">PPE32_4</name>
    <name evidence="6" type="ORF">MBOT_38730</name>
</gene>
<dbReference type="Gene3D" id="1.20.1260.20">
    <property type="entry name" value="PPE superfamily"/>
    <property type="match status" value="1"/>
</dbReference>
<evidence type="ECO:0000256" key="2">
    <source>
        <dbReference type="SAM" id="MobiDB-lite"/>
    </source>
</evidence>
<feature type="region of interest" description="Disordered" evidence="2">
    <location>
        <begin position="373"/>
        <end position="407"/>
    </location>
</feature>
<organism evidence="6 7">
    <name type="scientific">Mycobacterium botniense</name>
    <dbReference type="NCBI Taxonomy" id="84962"/>
    <lineage>
        <taxon>Bacteria</taxon>
        <taxon>Bacillati</taxon>
        <taxon>Actinomycetota</taxon>
        <taxon>Actinomycetes</taxon>
        <taxon>Mycobacteriales</taxon>
        <taxon>Mycobacteriaceae</taxon>
        <taxon>Mycobacterium</taxon>
    </lineage>
</organism>
<name>A0A7I9Y362_9MYCO</name>
<dbReference type="SUPFAM" id="SSF140459">
    <property type="entry name" value="PE/PPE dimer-like"/>
    <property type="match status" value="1"/>
</dbReference>
<protein>
    <submittedName>
        <fullName evidence="6">Putative PPE family protein PPE32</fullName>
    </submittedName>
</protein>
<reference evidence="6 7" key="1">
    <citation type="journal article" date="2019" name="Emerg. Microbes Infect.">
        <title>Comprehensive subspecies identification of 175 nontuberculous mycobacteria species based on 7547 genomic profiles.</title>
        <authorList>
            <person name="Matsumoto Y."/>
            <person name="Kinjo T."/>
            <person name="Motooka D."/>
            <person name="Nabeya D."/>
            <person name="Jung N."/>
            <person name="Uechi K."/>
            <person name="Horii T."/>
            <person name="Iida T."/>
            <person name="Fujita J."/>
            <person name="Nakamura S."/>
        </authorList>
    </citation>
    <scope>NUCLEOTIDE SEQUENCE [LARGE SCALE GENOMIC DNA]</scope>
    <source>
        <strain evidence="6 7">JCM 17322</strain>
    </source>
</reference>
<feature type="domain" description="PPE family C-terminal" evidence="5">
    <location>
        <begin position="309"/>
        <end position="387"/>
    </location>
</feature>